<gene>
    <name evidence="3" type="ORF">PFICI_05387</name>
</gene>
<evidence type="ECO:0000259" key="2">
    <source>
        <dbReference type="Pfam" id="PF06985"/>
    </source>
</evidence>
<dbReference type="Proteomes" id="UP000030651">
    <property type="component" value="Unassembled WGS sequence"/>
</dbReference>
<dbReference type="GeneID" id="19270400"/>
<proteinExistence type="predicted"/>
<accession>W3XE81</accession>
<feature type="domain" description="Heterokaryon incompatibility" evidence="2">
    <location>
        <begin position="47"/>
        <end position="210"/>
    </location>
</feature>
<dbReference type="InParanoid" id="W3XE81"/>
<dbReference type="InterPro" id="IPR010730">
    <property type="entry name" value="HET"/>
</dbReference>
<keyword evidence="1" id="KW-0472">Membrane</keyword>
<organism evidence="3 4">
    <name type="scientific">Pestalotiopsis fici (strain W106-1 / CGMCC3.15140)</name>
    <dbReference type="NCBI Taxonomy" id="1229662"/>
    <lineage>
        <taxon>Eukaryota</taxon>
        <taxon>Fungi</taxon>
        <taxon>Dikarya</taxon>
        <taxon>Ascomycota</taxon>
        <taxon>Pezizomycotina</taxon>
        <taxon>Sordariomycetes</taxon>
        <taxon>Xylariomycetidae</taxon>
        <taxon>Amphisphaeriales</taxon>
        <taxon>Sporocadaceae</taxon>
        <taxon>Pestalotiopsis</taxon>
    </lineage>
</organism>
<reference evidence="4" key="1">
    <citation type="journal article" date="2015" name="BMC Genomics">
        <title>Genomic and transcriptomic analysis of the endophytic fungus Pestalotiopsis fici reveals its lifestyle and high potential for synthesis of natural products.</title>
        <authorList>
            <person name="Wang X."/>
            <person name="Zhang X."/>
            <person name="Liu L."/>
            <person name="Xiang M."/>
            <person name="Wang W."/>
            <person name="Sun X."/>
            <person name="Che Y."/>
            <person name="Guo L."/>
            <person name="Liu G."/>
            <person name="Guo L."/>
            <person name="Wang C."/>
            <person name="Yin W.B."/>
            <person name="Stadler M."/>
            <person name="Zhang X."/>
            <person name="Liu X."/>
        </authorList>
    </citation>
    <scope>NUCLEOTIDE SEQUENCE [LARGE SCALE GENOMIC DNA]</scope>
    <source>
        <strain evidence="4">W106-1 / CGMCC3.15140</strain>
    </source>
</reference>
<dbReference type="PANTHER" id="PTHR24148">
    <property type="entry name" value="ANKYRIN REPEAT DOMAIN-CONTAINING PROTEIN 39 HOMOLOG-RELATED"/>
    <property type="match status" value="1"/>
</dbReference>
<dbReference type="HOGENOM" id="CLU_004184_7_2_1"/>
<dbReference type="EMBL" id="KI912111">
    <property type="protein sequence ID" value="ETS83511.1"/>
    <property type="molecule type" value="Genomic_DNA"/>
</dbReference>
<name>W3XE81_PESFW</name>
<dbReference type="eggNOG" id="ENOG502T32C">
    <property type="taxonomic scope" value="Eukaryota"/>
</dbReference>
<dbReference type="OMA" id="IWAICER"/>
<dbReference type="RefSeq" id="XP_007832159.1">
    <property type="nucleotide sequence ID" value="XM_007833968.1"/>
</dbReference>
<sequence>MQSKREPYRRLDIRASEFRLLILQAGSWDQDLVCNLKISSHPKDEEFEALSYTWGDVGNLVPVTVNEACIGITTNLEIALRHLRKSDQPRTLWIDALCIDQEDTEEKSSQVQRMGEIFSSANSVLAWLGPPEVNSEEAMQTIEKIGNTLWSIVCDGTDDESIGDDGFAYLSRLSPADYEKLGLDISAMNWNAIWAICERPYWHRIWIIQELALAGGTFQNAAQNRCLVGCGTSWIRLPIFSAFVFIFGIMRGNARWMEDNMSPPLYLLTTKGAPPVEQMFQIIWSLDDIFNEDGESRIKRSLSHLQRMSRKFQATDPRDKLYAFLELAESQLVTPDYTLSVSEVYSSWTKLCIQQDQNLHCLHGNRELSNPFGPSWVPELYSQLWDGYAFEFAALDDKIKRSAASVSFGEGGSVLKARGISLGTLDRVVGPFTATCHSSQNEEKTQVKVIPSTFEKFAELVNLYLSLPKDVQEIAWRAFILDTDTSNRNEPKSPAPDSFYHLWRVLISLEPLPDSFFESHLAKETQLNRYLSPFTESLDNALYSARCFFVTNGLRVGLGPRCTKSGDEVVLLYGSPLCFVLRPEGGRYRLIGDAFVQDVAPELWSDGYEGPGLNVQEFEIQ</sequence>
<dbReference type="AlphaFoldDB" id="W3XE81"/>
<keyword evidence="1" id="KW-1133">Transmembrane helix</keyword>
<evidence type="ECO:0000256" key="1">
    <source>
        <dbReference type="SAM" id="Phobius"/>
    </source>
</evidence>
<protein>
    <recommendedName>
        <fullName evidence="2">Heterokaryon incompatibility domain-containing protein</fullName>
    </recommendedName>
</protein>
<feature type="transmembrane region" description="Helical" evidence="1">
    <location>
        <begin position="233"/>
        <end position="250"/>
    </location>
</feature>
<dbReference type="InterPro" id="IPR052895">
    <property type="entry name" value="HetReg/Transcr_Mod"/>
</dbReference>
<dbReference type="PANTHER" id="PTHR24148:SF82">
    <property type="entry name" value="HETEROKARYON INCOMPATIBILITY DOMAIN-CONTAINING PROTEIN"/>
    <property type="match status" value="1"/>
</dbReference>
<dbReference type="KEGG" id="pfy:PFICI_05387"/>
<evidence type="ECO:0000313" key="3">
    <source>
        <dbReference type="EMBL" id="ETS83511.1"/>
    </source>
</evidence>
<dbReference type="Pfam" id="PF06985">
    <property type="entry name" value="HET"/>
    <property type="match status" value="1"/>
</dbReference>
<keyword evidence="4" id="KW-1185">Reference proteome</keyword>
<dbReference type="OrthoDB" id="3477286at2759"/>
<evidence type="ECO:0000313" key="4">
    <source>
        <dbReference type="Proteomes" id="UP000030651"/>
    </source>
</evidence>
<keyword evidence="1" id="KW-0812">Transmembrane</keyword>